<dbReference type="InterPro" id="IPR001375">
    <property type="entry name" value="Peptidase_S9_cat"/>
</dbReference>
<dbReference type="EMBL" id="MASJ01000004">
    <property type="protein sequence ID" value="OCS87212.1"/>
    <property type="molecule type" value="Genomic_DNA"/>
</dbReference>
<feature type="domain" description="Peptidase S9 prolyl oligopeptidase catalytic" evidence="5">
    <location>
        <begin position="451"/>
        <end position="660"/>
    </location>
</feature>
<evidence type="ECO:0000313" key="7">
    <source>
        <dbReference type="Proteomes" id="UP000093199"/>
    </source>
</evidence>
<evidence type="ECO:0000313" key="6">
    <source>
        <dbReference type="EMBL" id="OCS87212.1"/>
    </source>
</evidence>
<keyword evidence="7" id="KW-1185">Reference proteome</keyword>
<keyword evidence="2" id="KW-0645">Protease</keyword>
<gene>
    <name evidence="6" type="ORF">A6M13_11315</name>
</gene>
<organism evidence="6 7">
    <name type="scientific">Caryophanon tenue</name>
    <dbReference type="NCBI Taxonomy" id="33978"/>
    <lineage>
        <taxon>Bacteria</taxon>
        <taxon>Bacillati</taxon>
        <taxon>Bacillota</taxon>
        <taxon>Bacilli</taxon>
        <taxon>Bacillales</taxon>
        <taxon>Caryophanaceae</taxon>
        <taxon>Caryophanon</taxon>
    </lineage>
</organism>
<dbReference type="InterPro" id="IPR029058">
    <property type="entry name" value="AB_hydrolase_fold"/>
</dbReference>
<reference evidence="6 7" key="1">
    <citation type="submission" date="2016-07" db="EMBL/GenBank/DDBJ databases">
        <title>Caryophanon tenue genome sequencing.</title>
        <authorList>
            <person name="Verma A."/>
            <person name="Pal Y."/>
            <person name="Krishnamurthi S."/>
        </authorList>
    </citation>
    <scope>NUCLEOTIDE SEQUENCE [LARGE SCALE GENOMIC DNA]</scope>
    <source>
        <strain evidence="6 7">DSM 14152</strain>
    </source>
</reference>
<dbReference type="Pfam" id="PF07676">
    <property type="entry name" value="PD40"/>
    <property type="match status" value="1"/>
</dbReference>
<evidence type="ECO:0000256" key="1">
    <source>
        <dbReference type="ARBA" id="ARBA00010040"/>
    </source>
</evidence>
<dbReference type="SUPFAM" id="SSF82171">
    <property type="entry name" value="DPP6 N-terminal domain-like"/>
    <property type="match status" value="1"/>
</dbReference>
<dbReference type="PANTHER" id="PTHR42776">
    <property type="entry name" value="SERINE PEPTIDASE S9 FAMILY MEMBER"/>
    <property type="match status" value="1"/>
</dbReference>
<dbReference type="GO" id="GO:0006508">
    <property type="term" value="P:proteolysis"/>
    <property type="evidence" value="ECO:0007669"/>
    <property type="project" value="UniProtKB-KW"/>
</dbReference>
<evidence type="ECO:0000259" key="5">
    <source>
        <dbReference type="Pfam" id="PF00326"/>
    </source>
</evidence>
<accession>A0A1C0YJ58</accession>
<proteinExistence type="inferred from homology"/>
<dbReference type="PANTHER" id="PTHR42776:SF27">
    <property type="entry name" value="DIPEPTIDYL PEPTIDASE FAMILY MEMBER 6"/>
    <property type="match status" value="1"/>
</dbReference>
<evidence type="ECO:0000256" key="3">
    <source>
        <dbReference type="ARBA" id="ARBA00022801"/>
    </source>
</evidence>
<dbReference type="RefSeq" id="WP_066543814.1">
    <property type="nucleotide sequence ID" value="NZ_MASJ01000004.1"/>
</dbReference>
<keyword evidence="3" id="KW-0378">Hydrolase</keyword>
<comment type="caution">
    <text evidence="6">The sequence shown here is derived from an EMBL/GenBank/DDBJ whole genome shotgun (WGS) entry which is preliminary data.</text>
</comment>
<dbReference type="InterPro" id="IPR011042">
    <property type="entry name" value="6-blade_b-propeller_TolB-like"/>
</dbReference>
<comment type="similarity">
    <text evidence="1">Belongs to the peptidase S9C family.</text>
</comment>
<protein>
    <submittedName>
        <fullName evidence="6">Peptidase</fullName>
    </submittedName>
</protein>
<dbReference type="STRING" id="33978.A6M13_11315"/>
<dbReference type="Pfam" id="PF00326">
    <property type="entry name" value="Peptidase_S9"/>
    <property type="match status" value="1"/>
</dbReference>
<dbReference type="AlphaFoldDB" id="A0A1C0YJ58"/>
<dbReference type="OrthoDB" id="108903at2"/>
<evidence type="ECO:0000256" key="4">
    <source>
        <dbReference type="ARBA" id="ARBA00022825"/>
    </source>
</evidence>
<evidence type="ECO:0000256" key="2">
    <source>
        <dbReference type="ARBA" id="ARBA00022670"/>
    </source>
</evidence>
<dbReference type="GO" id="GO:0004252">
    <property type="term" value="F:serine-type endopeptidase activity"/>
    <property type="evidence" value="ECO:0007669"/>
    <property type="project" value="TreeGrafter"/>
</dbReference>
<dbReference type="Proteomes" id="UP000093199">
    <property type="component" value="Unassembled WGS sequence"/>
</dbReference>
<keyword evidence="4" id="KW-0720">Serine protease</keyword>
<dbReference type="FunFam" id="3.40.50.1820:FF:000028">
    <property type="entry name" value="S9 family peptidase"/>
    <property type="match status" value="1"/>
</dbReference>
<dbReference type="InterPro" id="IPR011659">
    <property type="entry name" value="WD40"/>
</dbReference>
<dbReference type="SUPFAM" id="SSF53474">
    <property type="entry name" value="alpha/beta-Hydrolases"/>
    <property type="match status" value="1"/>
</dbReference>
<sequence>MKRPIEIADLYTLQSITNPVFAPDEQQAVFIRTQMNATENDYEAHLFHIDLQSHEVTQWTYGFSKVSSPQWSPDGNYVAFLAKRGDSQQVHLLHARGGEAQPVTTVPNGVTSFLWSPCGQALYVTATALDDVPITEKPEEKKTKHIAPYKVDGMKYKMDGVGGDGLRAQNRTQHIARVTLQGEVTVIADGKYPYQLQAINGAGTKLVYSVNRAEVKDWNFASPIYILDLQTKEERAIETRDGYFGGAAFSVDDAYIAYVGSDQTYKNATHANVFVYELATQQTTNITEFIDAPVGDYVVADHQQGVHAPAVVWTETNALYFQLSVMGDVRLYYATLDGAIYPASPEDEHIYDYAVKKSGNEALIAVTNRIFPGELFMYDITMGTRVQLTHFNDAWLEQVALVDAEPIVYHSIDGQYDVHGWLMKPVHYEKGRKYPLIVEIHGGPHTMYGNSFFHEMQLLAAQGYGVLYTNPRGSHGYSQAFVDACRGDYGGGDYEDIMAGLDAVLAQYDWIDEGRLGVTGGSYGGFMTNWIVGHTDRFKAAVTQRSISNWISFYGVSDIGYYFTDWQIGADMTDIDKLWHHSPLKYAQNVTTPLLILHSEKDFRCPIEQAEQLYITLKAQGKETAFVRFPDSSHGLSRDGIPSLREARLAEIIEWFNKYL</sequence>
<dbReference type="Gene3D" id="3.40.50.1820">
    <property type="entry name" value="alpha/beta hydrolase"/>
    <property type="match status" value="1"/>
</dbReference>
<name>A0A1C0YJ58_9BACL</name>
<dbReference type="Gene3D" id="2.120.10.30">
    <property type="entry name" value="TolB, C-terminal domain"/>
    <property type="match status" value="2"/>
</dbReference>